<dbReference type="RefSeq" id="WP_068762072.1">
    <property type="nucleotide sequence ID" value="NZ_LXIE01000023.1"/>
</dbReference>
<organism evidence="2 3">
    <name type="scientific">Aequorivita soesokkakensis</name>
    <dbReference type="NCBI Taxonomy" id="1385699"/>
    <lineage>
        <taxon>Bacteria</taxon>
        <taxon>Pseudomonadati</taxon>
        <taxon>Bacteroidota</taxon>
        <taxon>Flavobacteriia</taxon>
        <taxon>Flavobacteriales</taxon>
        <taxon>Flavobacteriaceae</taxon>
        <taxon>Aequorivita</taxon>
    </lineage>
</organism>
<evidence type="ECO:0000313" key="2">
    <source>
        <dbReference type="EMBL" id="OAD90983.1"/>
    </source>
</evidence>
<dbReference type="OrthoDB" id="9782229at2"/>
<dbReference type="SUPFAM" id="SSF103088">
    <property type="entry name" value="OmpA-like"/>
    <property type="match status" value="1"/>
</dbReference>
<dbReference type="InterPro" id="IPR036737">
    <property type="entry name" value="OmpA-like_sf"/>
</dbReference>
<feature type="domain" description="OmpA-like" evidence="1">
    <location>
        <begin position="32"/>
        <end position="115"/>
    </location>
</feature>
<evidence type="ECO:0000259" key="1">
    <source>
        <dbReference type="Pfam" id="PF00691"/>
    </source>
</evidence>
<dbReference type="Pfam" id="PF00691">
    <property type="entry name" value="OmpA"/>
    <property type="match status" value="1"/>
</dbReference>
<reference evidence="2 3" key="1">
    <citation type="submission" date="2016-05" db="EMBL/GenBank/DDBJ databases">
        <title>Genome sequencing of Vitellibacter soesokkakensis RSSK-12.</title>
        <authorList>
            <person name="Thevarajoo S."/>
            <person name="Selvaratnam C."/>
            <person name="Goh K.M."/>
            <person name="Chan K.-G."/>
            <person name="Chong C.S."/>
        </authorList>
    </citation>
    <scope>NUCLEOTIDE SEQUENCE [LARGE SCALE GENOMIC DNA]</scope>
    <source>
        <strain evidence="2 3">RSSK-12</strain>
    </source>
</reference>
<evidence type="ECO:0000313" key="3">
    <source>
        <dbReference type="Proteomes" id="UP000077552"/>
    </source>
</evidence>
<dbReference type="STRING" id="1385699.A7A78_03980"/>
<accession>A0A1A9LCR4</accession>
<keyword evidence="3" id="KW-1185">Reference proteome</keyword>
<protein>
    <recommendedName>
        <fullName evidence="1">OmpA-like domain-containing protein</fullName>
    </recommendedName>
</protein>
<dbReference type="Proteomes" id="UP000077552">
    <property type="component" value="Unassembled WGS sequence"/>
</dbReference>
<name>A0A1A9LCR4_9FLAO</name>
<gene>
    <name evidence="2" type="ORF">A7A78_03980</name>
</gene>
<dbReference type="Gene3D" id="3.30.1330.60">
    <property type="entry name" value="OmpA-like domain"/>
    <property type="match status" value="1"/>
</dbReference>
<dbReference type="InterPro" id="IPR006665">
    <property type="entry name" value="OmpA-like"/>
</dbReference>
<dbReference type="AlphaFoldDB" id="A0A1A9LCR4"/>
<comment type="caution">
    <text evidence="2">The sequence shown here is derived from an EMBL/GenBank/DDBJ whole genome shotgun (WGS) entry which is preliminary data.</text>
</comment>
<dbReference type="EMBL" id="LXIE01000023">
    <property type="protein sequence ID" value="OAD90983.1"/>
    <property type="molecule type" value="Genomic_DNA"/>
</dbReference>
<sequence>MKMTFKLTNLFFILFISMSFYGQNTIEKTIHFDKNSYKLDNIDLIEISKIAKLLDSPDFSFLKIFAYSTISGTENYNFELSKKRAFSVFNEIEKLNSIDKSKFYMTWIGESDDTYDLHYNDAHSQQSCVDIIVYLESNK</sequence>
<proteinExistence type="predicted"/>